<dbReference type="InterPro" id="IPR042099">
    <property type="entry name" value="ANL_N_sf"/>
</dbReference>
<dbReference type="PANTHER" id="PTHR43767:SF7">
    <property type="entry name" value="MEDIUM_LONG-CHAIN-FATTY-ACID--COA LIGASE FADD8"/>
    <property type="match status" value="1"/>
</dbReference>
<dbReference type="Pfam" id="PF00501">
    <property type="entry name" value="AMP-binding"/>
    <property type="match status" value="1"/>
</dbReference>
<dbReference type="EMBL" id="JACDQQ010002547">
    <property type="protein sequence ID" value="MBA0088535.1"/>
    <property type="molecule type" value="Genomic_DNA"/>
</dbReference>
<organism evidence="2 3">
    <name type="scientific">Candidatus Acidiferrum panamense</name>
    <dbReference type="NCBI Taxonomy" id="2741543"/>
    <lineage>
        <taxon>Bacteria</taxon>
        <taxon>Pseudomonadati</taxon>
        <taxon>Acidobacteriota</taxon>
        <taxon>Terriglobia</taxon>
        <taxon>Candidatus Acidiferrales</taxon>
        <taxon>Candidatus Acidiferrum</taxon>
    </lineage>
</organism>
<dbReference type="AlphaFoldDB" id="A0A7V8NW03"/>
<dbReference type="Gene3D" id="3.40.50.12780">
    <property type="entry name" value="N-terminal domain of ligase-like"/>
    <property type="match status" value="1"/>
</dbReference>
<reference evidence="2" key="1">
    <citation type="submission" date="2020-06" db="EMBL/GenBank/DDBJ databases">
        <title>Legume-microbial interactions unlock mineral nutrients during tropical forest succession.</title>
        <authorList>
            <person name="Epihov D.Z."/>
        </authorList>
    </citation>
    <scope>NUCLEOTIDE SEQUENCE [LARGE SCALE GENOMIC DNA]</scope>
    <source>
        <strain evidence="2">Pan2503</strain>
    </source>
</reference>
<sequence>MRAIDYFDKGAEANPDGTAIIDGDSQWSYRGLQTATHAIARSLWAKGLRVQEPAGIYSHNDGRVMHCMLGIMRAGAVWVPINYRNAIDANVEYMNYVEMAWLFYHSQFHESALEIQARVPSLRGLICLDRDEGEHPSLETFMKQGSGASELEWADAYGNVDWLAGLVPTGGTTGPAKGVRVTNLAWGTMTEMAARYWRGDCEYPICLNTAPLSHAAGVMAFALCAQGATHVVMPKFDALEVLRNIERWRVTHIYLPPTALYSLLAHPRVRDFDYSSLRVFLLAGSPVAPDKLKEAVGVFGPCLCQSYGQTEAPMLMTFLDTPTLVAAAAGVHPERLASCGKPTSAVRLAIMDDRGKLLPVRERGEIVVRGSLVCGGYYKMPEATAEIHAHG</sequence>
<dbReference type="PANTHER" id="PTHR43767">
    <property type="entry name" value="LONG-CHAIN-FATTY-ACID--COA LIGASE"/>
    <property type="match status" value="1"/>
</dbReference>
<dbReference type="InterPro" id="IPR000873">
    <property type="entry name" value="AMP-dep_synth/lig_dom"/>
</dbReference>
<protein>
    <submittedName>
        <fullName evidence="2">AMP-binding protein</fullName>
    </submittedName>
</protein>
<evidence type="ECO:0000259" key="1">
    <source>
        <dbReference type="Pfam" id="PF00501"/>
    </source>
</evidence>
<accession>A0A7V8NW03</accession>
<gene>
    <name evidence="2" type="ORF">HRJ53_26410</name>
</gene>
<feature type="domain" description="AMP-dependent synthetase/ligase" evidence="1">
    <location>
        <begin position="7"/>
        <end position="378"/>
    </location>
</feature>
<feature type="non-terminal residue" evidence="2">
    <location>
        <position position="391"/>
    </location>
</feature>
<dbReference type="SUPFAM" id="SSF56801">
    <property type="entry name" value="Acetyl-CoA synthetase-like"/>
    <property type="match status" value="1"/>
</dbReference>
<comment type="caution">
    <text evidence="2">The sequence shown here is derived from an EMBL/GenBank/DDBJ whole genome shotgun (WGS) entry which is preliminary data.</text>
</comment>
<evidence type="ECO:0000313" key="2">
    <source>
        <dbReference type="EMBL" id="MBA0088535.1"/>
    </source>
</evidence>
<evidence type="ECO:0000313" key="3">
    <source>
        <dbReference type="Proteomes" id="UP000567293"/>
    </source>
</evidence>
<keyword evidence="3" id="KW-1185">Reference proteome</keyword>
<dbReference type="Proteomes" id="UP000567293">
    <property type="component" value="Unassembled WGS sequence"/>
</dbReference>
<proteinExistence type="predicted"/>
<name>A0A7V8NW03_9BACT</name>
<dbReference type="InterPro" id="IPR050237">
    <property type="entry name" value="ATP-dep_AMP-bd_enzyme"/>
</dbReference>